<dbReference type="PANTHER" id="PTHR47655">
    <property type="entry name" value="QUINIC ACID UTILIZATION ACTIVATOR"/>
    <property type="match status" value="1"/>
</dbReference>
<dbReference type="InterPro" id="IPR001138">
    <property type="entry name" value="Zn2Cys6_DnaBD"/>
</dbReference>
<dbReference type="SMART" id="SM00066">
    <property type="entry name" value="GAL4"/>
    <property type="match status" value="1"/>
</dbReference>
<sequence>MADRPLESAPIACELCRTKKQKCDRKRPVCSNCLKAPNGCHYLEQSRRGLPAGYLHSLEQRLADTENALYFALSELLRGIPELGDYRSAAAQVARPTQSQSKADAIQAWTKWPLNNRDQACAWFAFKHGQAGSTQSPSAGPHDPGARPGISPTTRETRSTAPASAAALQWTNHTEVVSVHEDVAAVDLLNDAPPMWTTPPQQDTITSQPQSQTSLPAQNITTALPSSSPSSSRNVGSRARSLARERKTTYF</sequence>
<dbReference type="GO" id="GO:0045944">
    <property type="term" value="P:positive regulation of transcription by RNA polymerase II"/>
    <property type="evidence" value="ECO:0007669"/>
    <property type="project" value="TreeGrafter"/>
</dbReference>
<evidence type="ECO:0000256" key="2">
    <source>
        <dbReference type="SAM" id="MobiDB-lite"/>
    </source>
</evidence>
<dbReference type="GeneID" id="70184535"/>
<feature type="region of interest" description="Disordered" evidence="2">
    <location>
        <begin position="191"/>
        <end position="251"/>
    </location>
</feature>
<organism evidence="4 5">
    <name type="scientific">Microdochium trichocladiopsis</name>
    <dbReference type="NCBI Taxonomy" id="1682393"/>
    <lineage>
        <taxon>Eukaryota</taxon>
        <taxon>Fungi</taxon>
        <taxon>Dikarya</taxon>
        <taxon>Ascomycota</taxon>
        <taxon>Pezizomycotina</taxon>
        <taxon>Sordariomycetes</taxon>
        <taxon>Xylariomycetidae</taxon>
        <taxon>Xylariales</taxon>
        <taxon>Microdochiaceae</taxon>
        <taxon>Microdochium</taxon>
    </lineage>
</organism>
<dbReference type="GO" id="GO:0000981">
    <property type="term" value="F:DNA-binding transcription factor activity, RNA polymerase II-specific"/>
    <property type="evidence" value="ECO:0007669"/>
    <property type="project" value="InterPro"/>
</dbReference>
<dbReference type="AlphaFoldDB" id="A0A9P8XX70"/>
<dbReference type="PROSITE" id="PS00463">
    <property type="entry name" value="ZN2_CY6_FUNGAL_1"/>
    <property type="match status" value="1"/>
</dbReference>
<proteinExistence type="predicted"/>
<evidence type="ECO:0000256" key="1">
    <source>
        <dbReference type="ARBA" id="ARBA00023242"/>
    </source>
</evidence>
<evidence type="ECO:0000313" key="5">
    <source>
        <dbReference type="Proteomes" id="UP000756346"/>
    </source>
</evidence>
<feature type="compositionally biased region" description="Polar residues" evidence="2">
    <location>
        <begin position="198"/>
        <end position="224"/>
    </location>
</feature>
<protein>
    <recommendedName>
        <fullName evidence="3">Zn(2)-C6 fungal-type domain-containing protein</fullName>
    </recommendedName>
</protein>
<dbReference type="PANTHER" id="PTHR47655:SF2">
    <property type="entry name" value="QUINIC ACID UTILIZATION ACTIVATOR"/>
    <property type="match status" value="1"/>
</dbReference>
<dbReference type="EMBL" id="JAGTJQ010000009">
    <property type="protein sequence ID" value="KAH7024483.1"/>
    <property type="molecule type" value="Genomic_DNA"/>
</dbReference>
<feature type="region of interest" description="Disordered" evidence="2">
    <location>
        <begin position="131"/>
        <end position="162"/>
    </location>
</feature>
<keyword evidence="1" id="KW-0539">Nucleus</keyword>
<dbReference type="SUPFAM" id="SSF57701">
    <property type="entry name" value="Zn2/Cys6 DNA-binding domain"/>
    <property type="match status" value="1"/>
</dbReference>
<dbReference type="RefSeq" id="XP_046008031.1">
    <property type="nucleotide sequence ID" value="XM_046154989.1"/>
</dbReference>
<feature type="compositionally biased region" description="Basic and acidic residues" evidence="2">
    <location>
        <begin position="242"/>
        <end position="251"/>
    </location>
</feature>
<dbReference type="InterPro" id="IPR052783">
    <property type="entry name" value="Metabolic/Drug-Res_Regulator"/>
</dbReference>
<dbReference type="Pfam" id="PF00172">
    <property type="entry name" value="Zn_clus"/>
    <property type="match status" value="1"/>
</dbReference>
<gene>
    <name evidence="4" type="ORF">B0I36DRAFT_331500</name>
</gene>
<keyword evidence="5" id="KW-1185">Reference proteome</keyword>
<feature type="domain" description="Zn(2)-C6 fungal-type" evidence="3">
    <location>
        <begin position="12"/>
        <end position="42"/>
    </location>
</feature>
<dbReference type="PROSITE" id="PS50048">
    <property type="entry name" value="ZN2_CY6_FUNGAL_2"/>
    <property type="match status" value="1"/>
</dbReference>
<evidence type="ECO:0000259" key="3">
    <source>
        <dbReference type="PROSITE" id="PS50048"/>
    </source>
</evidence>
<dbReference type="CDD" id="cd00067">
    <property type="entry name" value="GAL4"/>
    <property type="match status" value="1"/>
</dbReference>
<accession>A0A9P8XX70</accession>
<dbReference type="InterPro" id="IPR036864">
    <property type="entry name" value="Zn2-C6_fun-type_DNA-bd_sf"/>
</dbReference>
<reference evidence="4" key="1">
    <citation type="journal article" date="2021" name="Nat. Commun.">
        <title>Genetic determinants of endophytism in the Arabidopsis root mycobiome.</title>
        <authorList>
            <person name="Mesny F."/>
            <person name="Miyauchi S."/>
            <person name="Thiergart T."/>
            <person name="Pickel B."/>
            <person name="Atanasova L."/>
            <person name="Karlsson M."/>
            <person name="Huettel B."/>
            <person name="Barry K.W."/>
            <person name="Haridas S."/>
            <person name="Chen C."/>
            <person name="Bauer D."/>
            <person name="Andreopoulos W."/>
            <person name="Pangilinan J."/>
            <person name="LaButti K."/>
            <person name="Riley R."/>
            <person name="Lipzen A."/>
            <person name="Clum A."/>
            <person name="Drula E."/>
            <person name="Henrissat B."/>
            <person name="Kohler A."/>
            <person name="Grigoriev I.V."/>
            <person name="Martin F.M."/>
            <person name="Hacquard S."/>
        </authorList>
    </citation>
    <scope>NUCLEOTIDE SEQUENCE</scope>
    <source>
        <strain evidence="4">MPI-CAGE-CH-0230</strain>
    </source>
</reference>
<evidence type="ECO:0000313" key="4">
    <source>
        <dbReference type="EMBL" id="KAH7024483.1"/>
    </source>
</evidence>
<dbReference type="Gene3D" id="4.10.240.10">
    <property type="entry name" value="Zn(2)-C6 fungal-type DNA-binding domain"/>
    <property type="match status" value="1"/>
</dbReference>
<name>A0A9P8XX70_9PEZI</name>
<feature type="compositionally biased region" description="Polar residues" evidence="2">
    <location>
        <begin position="151"/>
        <end position="162"/>
    </location>
</feature>
<comment type="caution">
    <text evidence="4">The sequence shown here is derived from an EMBL/GenBank/DDBJ whole genome shotgun (WGS) entry which is preliminary data.</text>
</comment>
<dbReference type="Proteomes" id="UP000756346">
    <property type="component" value="Unassembled WGS sequence"/>
</dbReference>
<dbReference type="OrthoDB" id="3862662at2759"/>
<dbReference type="GO" id="GO:0008270">
    <property type="term" value="F:zinc ion binding"/>
    <property type="evidence" value="ECO:0007669"/>
    <property type="project" value="InterPro"/>
</dbReference>